<dbReference type="Proteomes" id="UP000818603">
    <property type="component" value="Unassembled WGS sequence"/>
</dbReference>
<organism evidence="2 4">
    <name type="scientific">Aquisalinus luteolus</name>
    <dbReference type="NCBI Taxonomy" id="1566827"/>
    <lineage>
        <taxon>Bacteria</taxon>
        <taxon>Pseudomonadati</taxon>
        <taxon>Pseudomonadota</taxon>
        <taxon>Alphaproteobacteria</taxon>
        <taxon>Parvularculales</taxon>
        <taxon>Parvularculaceae</taxon>
        <taxon>Aquisalinus</taxon>
    </lineage>
</organism>
<evidence type="ECO:0000259" key="1">
    <source>
        <dbReference type="Pfam" id="PF08241"/>
    </source>
</evidence>
<dbReference type="Pfam" id="PF08241">
    <property type="entry name" value="Methyltransf_11"/>
    <property type="match status" value="1"/>
</dbReference>
<keyword evidence="2" id="KW-0808">Transferase</keyword>
<evidence type="ECO:0000313" key="2">
    <source>
        <dbReference type="EMBL" id="GGH99576.1"/>
    </source>
</evidence>
<protein>
    <submittedName>
        <fullName evidence="2 3">SAM-dependent methyltransferase</fullName>
    </submittedName>
</protein>
<reference evidence="2" key="1">
    <citation type="journal article" date="2014" name="Int. J. Syst. Evol. Microbiol.">
        <title>Complete genome sequence of Corynebacterium casei LMG S-19264T (=DSM 44701T), isolated from a smear-ripened cheese.</title>
        <authorList>
            <consortium name="US DOE Joint Genome Institute (JGI-PGF)"/>
            <person name="Walter F."/>
            <person name="Albersmeier A."/>
            <person name="Kalinowski J."/>
            <person name="Ruckert C."/>
        </authorList>
    </citation>
    <scope>NUCLEOTIDE SEQUENCE</scope>
    <source>
        <strain evidence="2">CGMCC 1.14984</strain>
    </source>
</reference>
<comment type="caution">
    <text evidence="2">The sequence shown here is derived from an EMBL/GenBank/DDBJ whole genome shotgun (WGS) entry which is preliminary data.</text>
</comment>
<keyword evidence="5" id="KW-1185">Reference proteome</keyword>
<dbReference type="AlphaFoldDB" id="A0A8J3A9L6"/>
<dbReference type="InterPro" id="IPR029063">
    <property type="entry name" value="SAM-dependent_MTases_sf"/>
</dbReference>
<dbReference type="RefSeq" id="WP_155141105.1">
    <property type="nucleotide sequence ID" value="NZ_BMGZ01000002.1"/>
</dbReference>
<dbReference type="EMBL" id="VCJR02000002">
    <property type="protein sequence ID" value="NHK28807.1"/>
    <property type="molecule type" value="Genomic_DNA"/>
</dbReference>
<evidence type="ECO:0000313" key="4">
    <source>
        <dbReference type="Proteomes" id="UP000621856"/>
    </source>
</evidence>
<reference evidence="2" key="3">
    <citation type="submission" date="2020-09" db="EMBL/GenBank/DDBJ databases">
        <authorList>
            <person name="Sun Q."/>
            <person name="Zhou Y."/>
        </authorList>
    </citation>
    <scope>NUCLEOTIDE SEQUENCE</scope>
    <source>
        <strain evidence="2">CGMCC 1.14984</strain>
    </source>
</reference>
<dbReference type="Proteomes" id="UP000621856">
    <property type="component" value="Unassembled WGS sequence"/>
</dbReference>
<sequence length="253" mass="27756">MRTDILDIQAFYDSPLGAAARGFIAGRLEEAWGDVSRCRVAGFGYTAPYMPIFKKTERSLCLIPEGMGYVSDLRGCASCLTADLFWPLPDASMDRILIVHGLEEAAAPRRLMREVWRVLADDGRLIIVAPHRRGPWAMIESTPFSAGRPWSRTQLSRLLKGAMFTPAAWTSALYFPPLDYSFMIRASGAWERAGHHLWSALAGVTLVEAVKEIAMPVSGTKADVLNPARMLRPAGLQGNTRASSSSSLGQDKD</sequence>
<dbReference type="Gene3D" id="3.40.50.150">
    <property type="entry name" value="Vaccinia Virus protein VP39"/>
    <property type="match status" value="1"/>
</dbReference>
<dbReference type="SUPFAM" id="SSF53335">
    <property type="entry name" value="S-adenosyl-L-methionine-dependent methyltransferases"/>
    <property type="match status" value="1"/>
</dbReference>
<name>A0A8J3A9L6_9PROT</name>
<dbReference type="EMBL" id="BMGZ01000002">
    <property type="protein sequence ID" value="GGH99576.1"/>
    <property type="molecule type" value="Genomic_DNA"/>
</dbReference>
<evidence type="ECO:0000313" key="5">
    <source>
        <dbReference type="Proteomes" id="UP000818603"/>
    </source>
</evidence>
<feature type="domain" description="Methyltransferase type 11" evidence="1">
    <location>
        <begin position="79"/>
        <end position="127"/>
    </location>
</feature>
<evidence type="ECO:0000313" key="3">
    <source>
        <dbReference type="EMBL" id="NHK28807.1"/>
    </source>
</evidence>
<dbReference type="InterPro" id="IPR013216">
    <property type="entry name" value="Methyltransf_11"/>
</dbReference>
<reference evidence="3 5" key="2">
    <citation type="submission" date="2020-02" db="EMBL/GenBank/DDBJ databases">
        <title>Genome sequence of Parvularcula flava strain NH6-79.</title>
        <authorList>
            <person name="Abdul Karim M.H."/>
            <person name="Lam M.Q."/>
            <person name="Chen S.J."/>
            <person name="Yahya A."/>
            <person name="Shahir S."/>
            <person name="Shamsir M.S."/>
            <person name="Chong C.S."/>
        </authorList>
    </citation>
    <scope>NUCLEOTIDE SEQUENCE [LARGE SCALE GENOMIC DNA]</scope>
    <source>
        <strain evidence="3 5">NH6-79</strain>
    </source>
</reference>
<dbReference type="GO" id="GO:0008757">
    <property type="term" value="F:S-adenosylmethionine-dependent methyltransferase activity"/>
    <property type="evidence" value="ECO:0007669"/>
    <property type="project" value="InterPro"/>
</dbReference>
<gene>
    <name evidence="3" type="ORF">FF098_012875</name>
    <name evidence="2" type="ORF">GCM10011355_25860</name>
</gene>
<keyword evidence="2" id="KW-0489">Methyltransferase</keyword>
<proteinExistence type="predicted"/>
<dbReference type="GO" id="GO:0032259">
    <property type="term" value="P:methylation"/>
    <property type="evidence" value="ECO:0007669"/>
    <property type="project" value="UniProtKB-KW"/>
</dbReference>
<accession>A0A8J3A9L6</accession>